<dbReference type="EMBL" id="JACEFF010000004">
    <property type="protein sequence ID" value="KAH9645973.1"/>
    <property type="molecule type" value="Genomic_DNA"/>
</dbReference>
<dbReference type="Pfam" id="PF01723">
    <property type="entry name" value="Chorion_1"/>
    <property type="match status" value="1"/>
</dbReference>
<evidence type="ECO:0000256" key="4">
    <source>
        <dbReference type="RuleBase" id="RU004378"/>
    </source>
</evidence>
<dbReference type="GO" id="GO:0005213">
    <property type="term" value="F:structural constituent of egg chorion"/>
    <property type="evidence" value="ECO:0007669"/>
    <property type="project" value="InterPro"/>
</dbReference>
<evidence type="ECO:0000256" key="3">
    <source>
        <dbReference type="ARBA" id="ARBA00022737"/>
    </source>
</evidence>
<name>A0A922N0F0_SPOEX</name>
<evidence type="ECO:0000256" key="5">
    <source>
        <dbReference type="SAM" id="SignalP"/>
    </source>
</evidence>
<evidence type="ECO:0000313" key="6">
    <source>
        <dbReference type="EMBL" id="KAH9645973.1"/>
    </source>
</evidence>
<feature type="chain" id="PRO_5037871355" evidence="5">
    <location>
        <begin position="22"/>
        <end position="112"/>
    </location>
</feature>
<evidence type="ECO:0000256" key="2">
    <source>
        <dbReference type="ARBA" id="ARBA00005906"/>
    </source>
</evidence>
<organism evidence="6 7">
    <name type="scientific">Spodoptera exigua</name>
    <name type="common">Beet armyworm</name>
    <name type="synonym">Noctua fulgens</name>
    <dbReference type="NCBI Taxonomy" id="7107"/>
    <lineage>
        <taxon>Eukaryota</taxon>
        <taxon>Metazoa</taxon>
        <taxon>Ecdysozoa</taxon>
        <taxon>Arthropoda</taxon>
        <taxon>Hexapoda</taxon>
        <taxon>Insecta</taxon>
        <taxon>Pterygota</taxon>
        <taxon>Neoptera</taxon>
        <taxon>Endopterygota</taxon>
        <taxon>Lepidoptera</taxon>
        <taxon>Glossata</taxon>
        <taxon>Ditrysia</taxon>
        <taxon>Noctuoidea</taxon>
        <taxon>Noctuidae</taxon>
        <taxon>Amphipyrinae</taxon>
        <taxon>Spodoptera</taxon>
    </lineage>
</organism>
<reference evidence="6" key="1">
    <citation type="journal article" date="2021" name="G3 (Bethesda)">
        <title>Genome and transcriptome analysis of the beet armyworm Spodoptera exigua reveals targets for pest control. .</title>
        <authorList>
            <person name="Simon S."/>
            <person name="Breeschoten T."/>
            <person name="Jansen H.J."/>
            <person name="Dirks R.P."/>
            <person name="Schranz M.E."/>
            <person name="Ros V.I.D."/>
        </authorList>
    </citation>
    <scope>NUCLEOTIDE SEQUENCE</scope>
    <source>
        <strain evidence="6">TB_SE_WUR_2020</strain>
    </source>
</reference>
<evidence type="ECO:0000313" key="7">
    <source>
        <dbReference type="Proteomes" id="UP000814243"/>
    </source>
</evidence>
<feature type="signal peptide" evidence="5">
    <location>
        <begin position="1"/>
        <end position="21"/>
    </location>
</feature>
<keyword evidence="5" id="KW-0732">Signal</keyword>
<comment type="similarity">
    <text evidence="2 4">Belongs to the chorion protein family.</text>
</comment>
<sequence length="112" mass="11234">MSVKAILVLCAQALLVKSALSQACGYASPIRTRPCGLAAAELIVPWASFGATGLAGPYGLAGRGLGYDAIIGAPTMEISPTSGGGMPVISRSAVAPVGISVASDNFTKVLWK</sequence>
<dbReference type="InterPro" id="IPR002635">
    <property type="entry name" value="Chorion"/>
</dbReference>
<dbReference type="GO" id="GO:0042600">
    <property type="term" value="C:egg chorion"/>
    <property type="evidence" value="ECO:0007669"/>
    <property type="project" value="InterPro"/>
</dbReference>
<dbReference type="GO" id="GO:0007304">
    <property type="term" value="P:chorion-containing eggshell formation"/>
    <property type="evidence" value="ECO:0007669"/>
    <property type="project" value="InterPro"/>
</dbReference>
<protein>
    <submittedName>
        <fullName evidence="6">Uncharacterized protein</fullName>
    </submittedName>
</protein>
<evidence type="ECO:0000256" key="1">
    <source>
        <dbReference type="ARBA" id="ARBA00002085"/>
    </source>
</evidence>
<gene>
    <name evidence="6" type="ORF">HF086_014178</name>
</gene>
<proteinExistence type="inferred from homology"/>
<comment type="function">
    <text evidence="1">This protein is one of many from the eggshell of the gypsy moth.</text>
</comment>
<dbReference type="AlphaFoldDB" id="A0A922N0F0"/>
<accession>A0A922N0F0</accession>
<dbReference type="Proteomes" id="UP000814243">
    <property type="component" value="Unassembled WGS sequence"/>
</dbReference>
<comment type="caution">
    <text evidence="6">The sequence shown here is derived from an EMBL/GenBank/DDBJ whole genome shotgun (WGS) entry which is preliminary data.</text>
</comment>
<keyword evidence="3" id="KW-0677">Repeat</keyword>